<evidence type="ECO:0000313" key="2">
    <source>
        <dbReference type="EnsemblMetazoa" id="AFUN011852-PA"/>
    </source>
</evidence>
<feature type="domain" description="DDE-1" evidence="1">
    <location>
        <begin position="96"/>
        <end position="184"/>
    </location>
</feature>
<dbReference type="VEuPathDB" id="VectorBase:AFUN011852"/>
<dbReference type="EnsemblMetazoa" id="AFUN011852-RA">
    <property type="protein sequence ID" value="AFUN011852-PA"/>
    <property type="gene ID" value="AFUN011852"/>
</dbReference>
<dbReference type="Pfam" id="PF03184">
    <property type="entry name" value="DDE_1"/>
    <property type="match status" value="1"/>
</dbReference>
<reference evidence="2" key="1">
    <citation type="submission" date="2020-05" db="UniProtKB">
        <authorList>
            <consortium name="EnsemblMetazoa"/>
        </authorList>
    </citation>
    <scope>IDENTIFICATION</scope>
    <source>
        <strain evidence="2">FUMOZ</strain>
    </source>
</reference>
<dbReference type="AlphaFoldDB" id="A0A182RZX0"/>
<sequence>EISFRKPETVSSASNRVSESDIRSWLDSVNKETSFYMHPRTKKVLAQKNVYEIKKASTNQNTVMISFSMVHLDVILPEQKIRKEVIQGFPSAGQSERSWMNTNNFRDYIEKVFHACLVKECTTFPIILFVDGHVSHKSIEVADVCQAHGFFLIALYPYSTRMLHTAQVTGLKPLKDAWGISLEKRRFEHAIENFTLNCFGQMLETAIKNGIKTNSIESGLQACGLHTLTLENLAFSNCLNKRPPQSNHDDETT</sequence>
<evidence type="ECO:0000259" key="1">
    <source>
        <dbReference type="Pfam" id="PF03184"/>
    </source>
</evidence>
<dbReference type="VEuPathDB" id="VectorBase:AFUN2_006680"/>
<accession>A0A182RZX0</accession>
<dbReference type="GO" id="GO:0003676">
    <property type="term" value="F:nucleic acid binding"/>
    <property type="evidence" value="ECO:0007669"/>
    <property type="project" value="InterPro"/>
</dbReference>
<dbReference type="STRING" id="62324.A0A182RZX0"/>
<dbReference type="InterPro" id="IPR004875">
    <property type="entry name" value="DDE_SF_endonuclease_dom"/>
</dbReference>
<organism evidence="2">
    <name type="scientific">Anopheles funestus</name>
    <name type="common">African malaria mosquito</name>
    <dbReference type="NCBI Taxonomy" id="62324"/>
    <lineage>
        <taxon>Eukaryota</taxon>
        <taxon>Metazoa</taxon>
        <taxon>Ecdysozoa</taxon>
        <taxon>Arthropoda</taxon>
        <taxon>Hexapoda</taxon>
        <taxon>Insecta</taxon>
        <taxon>Pterygota</taxon>
        <taxon>Neoptera</taxon>
        <taxon>Endopterygota</taxon>
        <taxon>Diptera</taxon>
        <taxon>Nematocera</taxon>
        <taxon>Culicoidea</taxon>
        <taxon>Culicidae</taxon>
        <taxon>Anophelinae</taxon>
        <taxon>Anopheles</taxon>
    </lineage>
</organism>
<name>A0A182RZX0_ANOFN</name>
<proteinExistence type="predicted"/>
<protein>
    <recommendedName>
        <fullName evidence="1">DDE-1 domain-containing protein</fullName>
    </recommendedName>
</protein>